<gene>
    <name evidence="1" type="ORF">RXV79_27485</name>
</gene>
<dbReference type="Proteomes" id="UP001303946">
    <property type="component" value="Plasmid unnamed1"/>
</dbReference>
<reference evidence="1 2" key="1">
    <citation type="submission" date="2023-10" db="EMBL/GenBank/DDBJ databases">
        <title>Bacteria for the degradation of biodegradable plastic PBAT(Polybutylene adipate terephthalate).</title>
        <authorList>
            <person name="Weon H.-Y."/>
            <person name="Yeon J."/>
        </authorList>
    </citation>
    <scope>NUCLEOTIDE SEQUENCE [LARGE SCALE GENOMIC DNA]</scope>
    <source>
        <strain evidence="1 2">SBD 7-3</strain>
        <plasmid evidence="1 2">unnamed1</plasmid>
    </source>
</reference>
<dbReference type="SUPFAM" id="SSF103088">
    <property type="entry name" value="OmpA-like"/>
    <property type="match status" value="1"/>
</dbReference>
<evidence type="ECO:0008006" key="3">
    <source>
        <dbReference type="Google" id="ProtNLM"/>
    </source>
</evidence>
<protein>
    <recommendedName>
        <fullName evidence="3">OmpA-like domain-containing protein</fullName>
    </recommendedName>
</protein>
<organism evidence="1 2">
    <name type="scientific">Piscinibacter gummiphilus</name>
    <dbReference type="NCBI Taxonomy" id="946333"/>
    <lineage>
        <taxon>Bacteria</taxon>
        <taxon>Pseudomonadati</taxon>
        <taxon>Pseudomonadota</taxon>
        <taxon>Betaproteobacteria</taxon>
        <taxon>Burkholderiales</taxon>
        <taxon>Sphaerotilaceae</taxon>
        <taxon>Piscinibacter</taxon>
    </lineage>
</organism>
<dbReference type="EMBL" id="CP136337">
    <property type="protein sequence ID" value="WOB11178.1"/>
    <property type="molecule type" value="Genomic_DNA"/>
</dbReference>
<evidence type="ECO:0000313" key="1">
    <source>
        <dbReference type="EMBL" id="WOB11178.1"/>
    </source>
</evidence>
<proteinExistence type="predicted"/>
<name>A0ABZ0D1V7_9BURK</name>
<evidence type="ECO:0000313" key="2">
    <source>
        <dbReference type="Proteomes" id="UP001303946"/>
    </source>
</evidence>
<dbReference type="InterPro" id="IPR036737">
    <property type="entry name" value="OmpA-like_sf"/>
</dbReference>
<keyword evidence="2" id="KW-1185">Reference proteome</keyword>
<accession>A0ABZ0D1V7</accession>
<dbReference type="Gene3D" id="3.30.1330.60">
    <property type="entry name" value="OmpA-like domain"/>
    <property type="match status" value="1"/>
</dbReference>
<dbReference type="RefSeq" id="WP_316704355.1">
    <property type="nucleotide sequence ID" value="NZ_CP136337.1"/>
</dbReference>
<geneLocation type="plasmid" evidence="1 2">
    <name>unnamed1</name>
</geneLocation>
<sequence>MVRIMMPGTNLAAAVSRSSWRGAKLLGIAVTSVTVALHLQLDVSAAPSPSAVEALTGRSLCTRDAVELAKTPGTLRRVADSCRDFPDLAILAVSKLNGLPPPKPLSALNKGQLKAGAFGESHSADIAIFFGVGESYPTDEGLHALRTFIDQLNAGGGVVKSVFVLGSADAAEADTQLGRPLATRRAAVLHDYLVAAGVEKQAITVAIATGRGTEGRPSPADRMAKAVVVLQKQAAQ</sequence>
<keyword evidence="1" id="KW-0614">Plasmid</keyword>